<reference evidence="1 2" key="1">
    <citation type="submission" date="2014-06" db="EMBL/GenBank/DDBJ databases">
        <title>Functional and comparative genomic analyses of the Drosophila gut microbiota identify candidate symbiosis factors.</title>
        <authorList>
            <person name="Newell P.D."/>
            <person name="Chaston J.M."/>
            <person name="Douglas A.E."/>
        </authorList>
    </citation>
    <scope>NUCLEOTIDE SEQUENCE [LARGE SCALE GENOMIC DNA]</scope>
    <source>
        <strain evidence="1 2">DmCS_006</strain>
    </source>
</reference>
<dbReference type="Proteomes" id="UP000029448">
    <property type="component" value="Unassembled WGS sequence"/>
</dbReference>
<dbReference type="AlphaFoldDB" id="A0A094YFR1"/>
<keyword evidence="2" id="KW-1185">Reference proteome</keyword>
<dbReference type="EMBL" id="JOKM01000111">
    <property type="protein sequence ID" value="KGB20860.1"/>
    <property type="molecule type" value="Genomic_DNA"/>
</dbReference>
<comment type="caution">
    <text evidence="1">The sequence shown here is derived from an EMBL/GenBank/DDBJ whole genome shotgun (WGS) entry which is preliminary data.</text>
</comment>
<protein>
    <submittedName>
        <fullName evidence="1">Uncharacterized protein</fullName>
    </submittedName>
</protein>
<gene>
    <name evidence="1" type="ORF">AtDm6_3415</name>
</gene>
<evidence type="ECO:0000313" key="1">
    <source>
        <dbReference type="EMBL" id="KGB20860.1"/>
    </source>
</evidence>
<name>A0A094YFR1_9PROT</name>
<dbReference type="PATRIC" id="fig|104102.7.peg.3368"/>
<evidence type="ECO:0000313" key="2">
    <source>
        <dbReference type="Proteomes" id="UP000029448"/>
    </source>
</evidence>
<organism evidence="1 2">
    <name type="scientific">Acetobacter tropicalis</name>
    <dbReference type="NCBI Taxonomy" id="104102"/>
    <lineage>
        <taxon>Bacteria</taxon>
        <taxon>Pseudomonadati</taxon>
        <taxon>Pseudomonadota</taxon>
        <taxon>Alphaproteobacteria</taxon>
        <taxon>Acetobacterales</taxon>
        <taxon>Acetobacteraceae</taxon>
        <taxon>Acetobacter</taxon>
    </lineage>
</organism>
<sequence length="66" mass="7345">MHHTALVGKVMVAIQPQIMQAGRRAIGRRRHGAPTGGAADDLCMQVIDRHEHDHITPRKRTSRSDV</sequence>
<accession>A0A094YFR1</accession>
<proteinExistence type="predicted"/>